<keyword evidence="2 6" id="KW-0812">Transmembrane</keyword>
<sequence length="552" mass="60770">MLHKLLVSHVETPPGLDYIGGFCGGLMNDYRRRCAYCRSDWLTDVLKGKTVSGALFLFFATFTSTLALGKHINDVTHGVIGINEYLIMNSISGMLHSVLGCQPLLVLRPTGPITLLIEKLHEVSEWLVLPFWPLFAWTGIFVGLYMFLIAATELSRFIKYVTPFTENIFATFIGTVYINDGIQGMIRVWNSGTADVAARKLLVFNMTLGCTALAYYLSKIPSTAWGTYTIRKLLSDYALTISVFVLAIVGAVLDAHFFPVEFIDTSSTGLTTTDGRQWMTDMGSITGTGILAAAVAAIPIVMFFYLDQNISSLMCQKPEQMLGKGAYFHSSFACMALFNLLGPIWGLPFVTGSLPHSPQFVGAMTETDEDYRPTGVVENRVAPFIGYLLMGVALFLPDLLNKLPETAVSGALIYVGLKAALGTQLWERFLLLFTDPYKPRLGKGYSHLPLKTVHGFTLLQILMVVGCWLCNIYIGLGFPVFVASLIPIRFKVLPLIFSNEDIDALLAEEGEPPKKMPDSDVDQLANIEDAEGEDTEKAMGAEKDETSSRQCL</sequence>
<dbReference type="Proteomes" id="UP000604046">
    <property type="component" value="Unassembled WGS sequence"/>
</dbReference>
<dbReference type="PANTHER" id="PTHR11453:SF127">
    <property type="entry name" value="SOLUTE CARRIER FAMILY 4 MEMBER 11"/>
    <property type="match status" value="1"/>
</dbReference>
<feature type="transmembrane region" description="Helical" evidence="6">
    <location>
        <begin position="458"/>
        <end position="486"/>
    </location>
</feature>
<feature type="compositionally biased region" description="Basic and acidic residues" evidence="5">
    <location>
        <begin position="535"/>
        <end position="552"/>
    </location>
</feature>
<evidence type="ECO:0000256" key="5">
    <source>
        <dbReference type="SAM" id="MobiDB-lite"/>
    </source>
</evidence>
<feature type="transmembrane region" description="Helical" evidence="6">
    <location>
        <begin position="381"/>
        <end position="400"/>
    </location>
</feature>
<evidence type="ECO:0000313" key="9">
    <source>
        <dbReference type="Proteomes" id="UP000604046"/>
    </source>
</evidence>
<proteinExistence type="predicted"/>
<reference evidence="8" key="1">
    <citation type="submission" date="2021-02" db="EMBL/GenBank/DDBJ databases">
        <authorList>
            <person name="Dougan E. K."/>
            <person name="Rhodes N."/>
            <person name="Thang M."/>
            <person name="Chan C."/>
        </authorList>
    </citation>
    <scope>NUCLEOTIDE SEQUENCE</scope>
</reference>
<feature type="transmembrane region" description="Helical" evidence="6">
    <location>
        <begin position="51"/>
        <end position="73"/>
    </location>
</feature>
<dbReference type="EMBL" id="CAJNDS010000191">
    <property type="protein sequence ID" value="CAE7024778.1"/>
    <property type="molecule type" value="Genomic_DNA"/>
</dbReference>
<protein>
    <submittedName>
        <fullName evidence="8">Slc4a1 protein</fullName>
    </submittedName>
</protein>
<feature type="region of interest" description="Disordered" evidence="5">
    <location>
        <begin position="509"/>
        <end position="552"/>
    </location>
</feature>
<dbReference type="InterPro" id="IPR011531">
    <property type="entry name" value="HCO3_transpt-like_TM_dom"/>
</dbReference>
<feature type="transmembrane region" description="Helical" evidence="6">
    <location>
        <begin position="160"/>
        <end position="178"/>
    </location>
</feature>
<evidence type="ECO:0000256" key="1">
    <source>
        <dbReference type="ARBA" id="ARBA00004141"/>
    </source>
</evidence>
<evidence type="ECO:0000256" key="3">
    <source>
        <dbReference type="ARBA" id="ARBA00022989"/>
    </source>
</evidence>
<evidence type="ECO:0000256" key="6">
    <source>
        <dbReference type="SAM" id="Phobius"/>
    </source>
</evidence>
<keyword evidence="3 6" id="KW-1133">Transmembrane helix</keyword>
<feature type="transmembrane region" description="Helical" evidence="6">
    <location>
        <begin position="285"/>
        <end position="306"/>
    </location>
</feature>
<dbReference type="Pfam" id="PF00955">
    <property type="entry name" value="HCO3_cotransp"/>
    <property type="match status" value="2"/>
</dbReference>
<feature type="transmembrane region" description="Helical" evidence="6">
    <location>
        <begin position="198"/>
        <end position="217"/>
    </location>
</feature>
<dbReference type="GO" id="GO:0005452">
    <property type="term" value="F:solute:inorganic anion antiporter activity"/>
    <property type="evidence" value="ECO:0007669"/>
    <property type="project" value="InterPro"/>
</dbReference>
<dbReference type="GO" id="GO:0050801">
    <property type="term" value="P:monoatomic ion homeostasis"/>
    <property type="evidence" value="ECO:0007669"/>
    <property type="project" value="TreeGrafter"/>
</dbReference>
<comment type="subcellular location">
    <subcellularLocation>
        <location evidence="1">Membrane</location>
        <topology evidence="1">Multi-pass membrane protein</topology>
    </subcellularLocation>
</comment>
<organism evidence="8 9">
    <name type="scientific">Symbiodinium natans</name>
    <dbReference type="NCBI Taxonomy" id="878477"/>
    <lineage>
        <taxon>Eukaryota</taxon>
        <taxon>Sar</taxon>
        <taxon>Alveolata</taxon>
        <taxon>Dinophyceae</taxon>
        <taxon>Suessiales</taxon>
        <taxon>Symbiodiniaceae</taxon>
        <taxon>Symbiodinium</taxon>
    </lineage>
</organism>
<feature type="transmembrane region" description="Helical" evidence="6">
    <location>
        <begin position="237"/>
        <end position="258"/>
    </location>
</feature>
<dbReference type="OrthoDB" id="1735926at2759"/>
<evidence type="ECO:0000256" key="4">
    <source>
        <dbReference type="ARBA" id="ARBA00023136"/>
    </source>
</evidence>
<feature type="domain" description="Bicarbonate transporter-like transmembrane" evidence="7">
    <location>
        <begin position="22"/>
        <end position="191"/>
    </location>
</feature>
<dbReference type="GO" id="GO:0006820">
    <property type="term" value="P:monoatomic anion transport"/>
    <property type="evidence" value="ECO:0007669"/>
    <property type="project" value="InterPro"/>
</dbReference>
<feature type="transmembrane region" description="Helical" evidence="6">
    <location>
        <begin position="326"/>
        <end position="345"/>
    </location>
</feature>
<dbReference type="AlphaFoldDB" id="A0A812I6D3"/>
<feature type="transmembrane region" description="Helical" evidence="6">
    <location>
        <begin position="407"/>
        <end position="426"/>
    </location>
</feature>
<evidence type="ECO:0000313" key="8">
    <source>
        <dbReference type="EMBL" id="CAE7024778.1"/>
    </source>
</evidence>
<dbReference type="InterPro" id="IPR003020">
    <property type="entry name" value="HCO3_transpt_euk"/>
</dbReference>
<feature type="transmembrane region" description="Helical" evidence="6">
    <location>
        <begin position="85"/>
        <end position="106"/>
    </location>
</feature>
<keyword evidence="4 6" id="KW-0472">Membrane</keyword>
<feature type="transmembrane region" description="Helical" evidence="6">
    <location>
        <begin position="126"/>
        <end position="148"/>
    </location>
</feature>
<evidence type="ECO:0000256" key="2">
    <source>
        <dbReference type="ARBA" id="ARBA00022692"/>
    </source>
</evidence>
<comment type="caution">
    <text evidence="8">The sequence shown here is derived from an EMBL/GenBank/DDBJ whole genome shotgun (WGS) entry which is preliminary data.</text>
</comment>
<accession>A0A812I6D3</accession>
<feature type="domain" description="Bicarbonate transporter-like transmembrane" evidence="7">
    <location>
        <begin position="198"/>
        <end position="506"/>
    </location>
</feature>
<keyword evidence="9" id="KW-1185">Reference proteome</keyword>
<dbReference type="GO" id="GO:0005886">
    <property type="term" value="C:plasma membrane"/>
    <property type="evidence" value="ECO:0007669"/>
    <property type="project" value="TreeGrafter"/>
</dbReference>
<dbReference type="PANTHER" id="PTHR11453">
    <property type="entry name" value="ANION EXCHANGE PROTEIN"/>
    <property type="match status" value="1"/>
</dbReference>
<evidence type="ECO:0000259" key="7">
    <source>
        <dbReference type="Pfam" id="PF00955"/>
    </source>
</evidence>
<gene>
    <name evidence="8" type="primary">Slc4a1</name>
    <name evidence="8" type="ORF">SNAT2548_LOCUS3117</name>
</gene>
<name>A0A812I6D3_9DINO</name>